<dbReference type="EMBL" id="JARJLG010000151">
    <property type="protein sequence ID" value="KAJ7736043.1"/>
    <property type="molecule type" value="Genomic_DNA"/>
</dbReference>
<keyword evidence="2" id="KW-1185">Reference proteome</keyword>
<proteinExistence type="predicted"/>
<sequence>MASMARDSVTKHINGSKVHARNVVQDNLQPPAPATVEEQNDAINSIEIAAVQVQLAHSGLSARSAAEQDMWDTYNINGAAFTAGEDPEKLLAKECAILGQEADEFGLWNARSMARQLGFSMGEQDLTLDERDKDDAILCGMIDNAYAEIGVNPDPLQMFLLDTLDNLPRQRVSNSLMRLFLCILSEGGARDVPSLDALRKVQETLHKKGGVPTVPWTSSQGNVFYLNDLRVIIAKDYVNPLTRANLHFYPEIPDGPISEAWHAQKWWRELDRDALTPMIVHGTRHFYVDEIAR</sequence>
<gene>
    <name evidence="1" type="ORF">DFH07DRAFT_779832</name>
</gene>
<name>A0AAD7MWH3_9AGAR</name>
<dbReference type="Proteomes" id="UP001215280">
    <property type="component" value="Unassembled WGS sequence"/>
</dbReference>
<dbReference type="AlphaFoldDB" id="A0AAD7MWH3"/>
<evidence type="ECO:0000313" key="2">
    <source>
        <dbReference type="Proteomes" id="UP001215280"/>
    </source>
</evidence>
<organism evidence="1 2">
    <name type="scientific">Mycena maculata</name>
    <dbReference type="NCBI Taxonomy" id="230809"/>
    <lineage>
        <taxon>Eukaryota</taxon>
        <taxon>Fungi</taxon>
        <taxon>Dikarya</taxon>
        <taxon>Basidiomycota</taxon>
        <taxon>Agaricomycotina</taxon>
        <taxon>Agaricomycetes</taxon>
        <taxon>Agaricomycetidae</taxon>
        <taxon>Agaricales</taxon>
        <taxon>Marasmiineae</taxon>
        <taxon>Mycenaceae</taxon>
        <taxon>Mycena</taxon>
    </lineage>
</organism>
<protein>
    <submittedName>
        <fullName evidence="1">Uncharacterized protein</fullName>
    </submittedName>
</protein>
<reference evidence="1" key="1">
    <citation type="submission" date="2023-03" db="EMBL/GenBank/DDBJ databases">
        <title>Massive genome expansion in bonnet fungi (Mycena s.s.) driven by repeated elements and novel gene families across ecological guilds.</title>
        <authorList>
            <consortium name="Lawrence Berkeley National Laboratory"/>
            <person name="Harder C.B."/>
            <person name="Miyauchi S."/>
            <person name="Viragh M."/>
            <person name="Kuo A."/>
            <person name="Thoen E."/>
            <person name="Andreopoulos B."/>
            <person name="Lu D."/>
            <person name="Skrede I."/>
            <person name="Drula E."/>
            <person name="Henrissat B."/>
            <person name="Morin E."/>
            <person name="Kohler A."/>
            <person name="Barry K."/>
            <person name="LaButti K."/>
            <person name="Morin E."/>
            <person name="Salamov A."/>
            <person name="Lipzen A."/>
            <person name="Mereny Z."/>
            <person name="Hegedus B."/>
            <person name="Baldrian P."/>
            <person name="Stursova M."/>
            <person name="Weitz H."/>
            <person name="Taylor A."/>
            <person name="Grigoriev I.V."/>
            <person name="Nagy L.G."/>
            <person name="Martin F."/>
            <person name="Kauserud H."/>
        </authorList>
    </citation>
    <scope>NUCLEOTIDE SEQUENCE</scope>
    <source>
        <strain evidence="1">CBHHK188m</strain>
    </source>
</reference>
<evidence type="ECO:0000313" key="1">
    <source>
        <dbReference type="EMBL" id="KAJ7736043.1"/>
    </source>
</evidence>
<comment type="caution">
    <text evidence="1">The sequence shown here is derived from an EMBL/GenBank/DDBJ whole genome shotgun (WGS) entry which is preliminary data.</text>
</comment>
<accession>A0AAD7MWH3</accession>